<proteinExistence type="predicted"/>
<dbReference type="AlphaFoldDB" id="A0A7J9MIL3"/>
<organism evidence="2 3">
    <name type="scientific">Gossypium schwendimanii</name>
    <name type="common">Cotton</name>
    <dbReference type="NCBI Taxonomy" id="34291"/>
    <lineage>
        <taxon>Eukaryota</taxon>
        <taxon>Viridiplantae</taxon>
        <taxon>Streptophyta</taxon>
        <taxon>Embryophyta</taxon>
        <taxon>Tracheophyta</taxon>
        <taxon>Spermatophyta</taxon>
        <taxon>Magnoliopsida</taxon>
        <taxon>eudicotyledons</taxon>
        <taxon>Gunneridae</taxon>
        <taxon>Pentapetalae</taxon>
        <taxon>rosids</taxon>
        <taxon>malvids</taxon>
        <taxon>Malvales</taxon>
        <taxon>Malvaceae</taxon>
        <taxon>Malvoideae</taxon>
        <taxon>Gossypium</taxon>
    </lineage>
</organism>
<feature type="region of interest" description="Disordered" evidence="1">
    <location>
        <begin position="328"/>
        <end position="367"/>
    </location>
</feature>
<dbReference type="Proteomes" id="UP000593576">
    <property type="component" value="Unassembled WGS sequence"/>
</dbReference>
<comment type="caution">
    <text evidence="2">The sequence shown here is derived from an EMBL/GenBank/DDBJ whole genome shotgun (WGS) entry which is preliminary data.</text>
</comment>
<keyword evidence="3" id="KW-1185">Reference proteome</keyword>
<sequence>MSPMTVFVLNIPLSMHWKGLWVMFRFHGEVLVAFIPEKRTKFKGRRQIWKKKRRGEDNVVMGSNGKMEKKEYEKLKVDDRVERGVCSLKSRFGMANTENEDVRIEKNFIAVQVHVEEEKLWKLQICVVDEELFGIVKQNDWGYLREFFVSIKPWLEFTMVEERVAWIDVAGVPFHCWNNESFKRIALLVCQCWFPIRVVEQGLSEVEDVSRSLMGNNGGDGKNIEQGRAESVVSESESVLGLRSDKLSGGERGWEEEAINAMFVEKPNDIVGSQSLHQNVFSLEEELFGAVRAENEQGERDFHGSSNHARADVINMGFSLERSISKIQREKSDEAKEGSIPEGESYTVENHLVLPNRKNQKSNGRKVRSMLDIQDKVLSINEKRKRDRAMKKQRGKGKVDREDTVVNASLSDLDISNRKRVILREARKAWEIGKKLEFSVRGDDREVVEDIMRLEERQ</sequence>
<evidence type="ECO:0000313" key="3">
    <source>
        <dbReference type="Proteomes" id="UP000593576"/>
    </source>
</evidence>
<reference evidence="2 3" key="1">
    <citation type="journal article" date="2019" name="Genome Biol. Evol.">
        <title>Insights into the evolution of the New World diploid cottons (Gossypium, subgenus Houzingenia) based on genome sequencing.</title>
        <authorList>
            <person name="Grover C.E."/>
            <person name="Arick M.A. 2nd"/>
            <person name="Thrash A."/>
            <person name="Conover J.L."/>
            <person name="Sanders W.S."/>
            <person name="Peterson D.G."/>
            <person name="Frelichowski J.E."/>
            <person name="Scheffler J.A."/>
            <person name="Scheffler B.E."/>
            <person name="Wendel J.F."/>
        </authorList>
    </citation>
    <scope>NUCLEOTIDE SEQUENCE [LARGE SCALE GENOMIC DNA]</scope>
    <source>
        <strain evidence="2">1</strain>
        <tissue evidence="2">Leaf</tissue>
    </source>
</reference>
<evidence type="ECO:0000313" key="2">
    <source>
        <dbReference type="EMBL" id="MBA0870965.1"/>
    </source>
</evidence>
<feature type="compositionally biased region" description="Basic and acidic residues" evidence="1">
    <location>
        <begin position="328"/>
        <end position="339"/>
    </location>
</feature>
<dbReference type="EMBL" id="JABFAF010000011">
    <property type="protein sequence ID" value="MBA0870965.1"/>
    <property type="molecule type" value="Genomic_DNA"/>
</dbReference>
<evidence type="ECO:0008006" key="4">
    <source>
        <dbReference type="Google" id="ProtNLM"/>
    </source>
</evidence>
<evidence type="ECO:0000256" key="1">
    <source>
        <dbReference type="SAM" id="MobiDB-lite"/>
    </source>
</evidence>
<name>A0A7J9MIL3_GOSSC</name>
<gene>
    <name evidence="2" type="ORF">Goshw_019470</name>
</gene>
<dbReference type="OrthoDB" id="10460270at2759"/>
<feature type="compositionally biased region" description="Basic residues" evidence="1">
    <location>
        <begin position="358"/>
        <end position="367"/>
    </location>
</feature>
<protein>
    <recommendedName>
        <fullName evidence="4">DUF4283 domain-containing protein</fullName>
    </recommendedName>
</protein>
<accession>A0A7J9MIL3</accession>